<proteinExistence type="predicted"/>
<evidence type="ECO:0000313" key="2">
    <source>
        <dbReference type="EMBL" id="KAK2149419.1"/>
    </source>
</evidence>
<comment type="caution">
    <text evidence="2">The sequence shown here is derived from an EMBL/GenBank/DDBJ whole genome shotgun (WGS) entry which is preliminary data.</text>
</comment>
<dbReference type="InterPro" id="IPR052789">
    <property type="entry name" value="SSUH2_homolog"/>
</dbReference>
<sequence length="385" mass="42763">MAYPPPGGAQNPGQYPPPAGPAWRPGQGGQFQWDNLPNKPVRDNPNAQPPPIQTPQIQPIPGYEAARGFGQFAPLPPPPPPPPPSGQPPPVHFEKVGQLNEEECRQAMLDFVSRNCCYGKKPAKEMTITQILSSTALHYTLESFCEKRSTGYQYEPYRGGVVDGPENGPPPGPWAMTCQPNKQFEDHEKMLEVPHTSTIKPCEHCSARGFIRCYRCDGIGSVICVICDGEGVSLEPTPEGNMVRRRCRFCGGDGKRSCSTCGGDGRVTCTTCRGFRNLRCYVMLTVTFINHLDDHIVERSDMPDELVRDVSGKVIFEQIMPQKVMPKKRAIGLIPEKGRSTRSRGRGRYISGGRYSLVKNEVEKKPVPSTDQVLWWPSVLMMWLI</sequence>
<feature type="region of interest" description="Disordered" evidence="1">
    <location>
        <begin position="1"/>
        <end position="93"/>
    </location>
</feature>
<accession>A0AAD9JAB3</accession>
<reference evidence="2" key="1">
    <citation type="journal article" date="2023" name="Mol. Biol. Evol.">
        <title>Third-Generation Sequencing Reveals the Adaptive Role of the Epigenome in Three Deep-Sea Polychaetes.</title>
        <authorList>
            <person name="Perez M."/>
            <person name="Aroh O."/>
            <person name="Sun Y."/>
            <person name="Lan Y."/>
            <person name="Juniper S.K."/>
            <person name="Young C.R."/>
            <person name="Angers B."/>
            <person name="Qian P.Y."/>
        </authorList>
    </citation>
    <scope>NUCLEOTIDE SEQUENCE</scope>
    <source>
        <strain evidence="2">P08H-3</strain>
    </source>
</reference>
<feature type="compositionally biased region" description="Pro residues" evidence="1">
    <location>
        <begin position="74"/>
        <end position="91"/>
    </location>
</feature>
<name>A0AAD9JAB3_9ANNE</name>
<protein>
    <recommendedName>
        <fullName evidence="4">Protein SSUH2 homolog</fullName>
    </recommendedName>
</protein>
<evidence type="ECO:0008006" key="4">
    <source>
        <dbReference type="Google" id="ProtNLM"/>
    </source>
</evidence>
<dbReference type="Proteomes" id="UP001208570">
    <property type="component" value="Unassembled WGS sequence"/>
</dbReference>
<evidence type="ECO:0000313" key="3">
    <source>
        <dbReference type="Proteomes" id="UP001208570"/>
    </source>
</evidence>
<dbReference type="EMBL" id="JAODUP010000453">
    <property type="protein sequence ID" value="KAK2149419.1"/>
    <property type="molecule type" value="Genomic_DNA"/>
</dbReference>
<dbReference type="PANTHER" id="PTHR48465:SF1">
    <property type="entry name" value="PROTEIN SSUH2 HOMOLOG"/>
    <property type="match status" value="1"/>
</dbReference>
<gene>
    <name evidence="2" type="ORF">LSH36_453g01021</name>
</gene>
<organism evidence="2 3">
    <name type="scientific">Paralvinella palmiformis</name>
    <dbReference type="NCBI Taxonomy" id="53620"/>
    <lineage>
        <taxon>Eukaryota</taxon>
        <taxon>Metazoa</taxon>
        <taxon>Spiralia</taxon>
        <taxon>Lophotrochozoa</taxon>
        <taxon>Annelida</taxon>
        <taxon>Polychaeta</taxon>
        <taxon>Sedentaria</taxon>
        <taxon>Canalipalpata</taxon>
        <taxon>Terebellida</taxon>
        <taxon>Terebelliformia</taxon>
        <taxon>Alvinellidae</taxon>
        <taxon>Paralvinella</taxon>
    </lineage>
</organism>
<dbReference type="PANTHER" id="PTHR48465">
    <property type="entry name" value="PROTEIN SSUH2 HOMOLOG"/>
    <property type="match status" value="1"/>
</dbReference>
<evidence type="ECO:0000256" key="1">
    <source>
        <dbReference type="SAM" id="MobiDB-lite"/>
    </source>
</evidence>
<keyword evidence="3" id="KW-1185">Reference proteome</keyword>
<dbReference type="AlphaFoldDB" id="A0AAD9JAB3"/>